<gene>
    <name evidence="8" type="ORF">S2091_1710</name>
</gene>
<reference evidence="8 9" key="1">
    <citation type="submission" date="2018-02" db="EMBL/GenBank/DDBJ databases">
        <title>Solimicrobium silvestre gen. nov., sp. nov., isolated from alpine forest soil.</title>
        <authorList>
            <person name="Margesin R."/>
            <person name="Albuquerque L."/>
            <person name="Zhang D.-C."/>
            <person name="Froufe H.J.C."/>
            <person name="Severino R."/>
            <person name="Roxo I."/>
            <person name="Egas C."/>
            <person name="Da Costa M.S."/>
        </authorList>
    </citation>
    <scope>NUCLEOTIDE SEQUENCE [LARGE SCALE GENOMIC DNA]</scope>
    <source>
        <strain evidence="8 9">S20-91</strain>
    </source>
</reference>
<proteinExistence type="inferred from homology"/>
<organism evidence="8 9">
    <name type="scientific">Solimicrobium silvestre</name>
    <dbReference type="NCBI Taxonomy" id="2099400"/>
    <lineage>
        <taxon>Bacteria</taxon>
        <taxon>Pseudomonadati</taxon>
        <taxon>Pseudomonadota</taxon>
        <taxon>Betaproteobacteria</taxon>
        <taxon>Burkholderiales</taxon>
        <taxon>Oxalobacteraceae</taxon>
        <taxon>Solimicrobium</taxon>
    </lineage>
</organism>
<dbReference type="InterPro" id="IPR006143">
    <property type="entry name" value="RND_pump_MFP"/>
</dbReference>
<dbReference type="RefSeq" id="WP_105531366.1">
    <property type="nucleotide sequence ID" value="NZ_PUGF01000006.1"/>
</dbReference>
<evidence type="ECO:0000256" key="1">
    <source>
        <dbReference type="ARBA" id="ARBA00009477"/>
    </source>
</evidence>
<comment type="caution">
    <text evidence="8">The sequence shown here is derived from an EMBL/GenBank/DDBJ whole genome shotgun (WGS) entry which is preliminary data.</text>
</comment>
<feature type="domain" description="CusB-like beta-barrel" evidence="5">
    <location>
        <begin position="246"/>
        <end position="322"/>
    </location>
</feature>
<evidence type="ECO:0000259" key="6">
    <source>
        <dbReference type="Pfam" id="PF25973"/>
    </source>
</evidence>
<sequence length="389" mass="41305">MQIKHSASTTPKKTLAITVIVILAIAASFYFGISRSNENKKTVEADVPMFTVQADKLLVPPESPLRKRLVVAAVSSASPVHSIDIPGVVEADPANTVNILPPLSGRLIELKVKLGDAVKAGQVVAIISSSDLAQAYSDADKARDALDLAQRALQRGEGVNSAGANAAKDLEQIKSNHNQAQAEFNRAEQRLKTLGVANDSNRDSKNRVLTISTPISGTVTVLNNGAGSYINDATASIMTVANLDHVWVTANVPESLVSTLHKGQNAEITLAAYAGETWQGKISTISAILEPDTHRNKARIIFSNTDGRLKPNMYANVKLATAQAGKLMIPTSALLMNNDSITVFVETTPWTFVRRTVSIGSEDGDQVSVLSGLAAGERVIVRGGVLIND</sequence>
<dbReference type="GO" id="GO:0030313">
    <property type="term" value="C:cell envelope"/>
    <property type="evidence" value="ECO:0007669"/>
    <property type="project" value="TreeGrafter"/>
</dbReference>
<dbReference type="Pfam" id="PF25954">
    <property type="entry name" value="Beta-barrel_RND_2"/>
    <property type="match status" value="1"/>
</dbReference>
<dbReference type="GO" id="GO:0015679">
    <property type="term" value="P:plasma membrane copper ion transport"/>
    <property type="evidence" value="ECO:0007669"/>
    <property type="project" value="TreeGrafter"/>
</dbReference>
<dbReference type="FunFam" id="2.40.30.170:FF:000010">
    <property type="entry name" value="Efflux RND transporter periplasmic adaptor subunit"/>
    <property type="match status" value="1"/>
</dbReference>
<dbReference type="GO" id="GO:0060003">
    <property type="term" value="P:copper ion export"/>
    <property type="evidence" value="ECO:0007669"/>
    <property type="project" value="TreeGrafter"/>
</dbReference>
<keyword evidence="4" id="KW-0472">Membrane</keyword>
<evidence type="ECO:0000313" key="8">
    <source>
        <dbReference type="EMBL" id="PRC93709.1"/>
    </source>
</evidence>
<dbReference type="InterPro" id="IPR051909">
    <property type="entry name" value="MFP_Cation_Efflux"/>
</dbReference>
<dbReference type="Gene3D" id="2.40.30.170">
    <property type="match status" value="1"/>
</dbReference>
<comment type="similarity">
    <text evidence="1">Belongs to the membrane fusion protein (MFP) (TC 8.A.1) family.</text>
</comment>
<dbReference type="Proteomes" id="UP000237839">
    <property type="component" value="Unassembled WGS sequence"/>
</dbReference>
<dbReference type="InterPro" id="IPR058792">
    <property type="entry name" value="Beta-barrel_RND_2"/>
</dbReference>
<evidence type="ECO:0000256" key="4">
    <source>
        <dbReference type="SAM" id="Phobius"/>
    </source>
</evidence>
<dbReference type="OrthoDB" id="9768185at2"/>
<keyword evidence="3" id="KW-0175">Coiled coil</keyword>
<accession>A0A2S9H154</accession>
<keyword evidence="4" id="KW-1133">Transmembrane helix</keyword>
<dbReference type="Gene3D" id="1.10.287.470">
    <property type="entry name" value="Helix hairpin bin"/>
    <property type="match status" value="1"/>
</dbReference>
<protein>
    <submittedName>
        <fullName evidence="8">Efflux transporter, RND family, MFP subunit</fullName>
    </submittedName>
</protein>
<dbReference type="AlphaFoldDB" id="A0A2S9H154"/>
<keyword evidence="2" id="KW-0813">Transport</keyword>
<dbReference type="PANTHER" id="PTHR30097:SF4">
    <property type="entry name" value="SLR6042 PROTEIN"/>
    <property type="match status" value="1"/>
</dbReference>
<feature type="transmembrane region" description="Helical" evidence="4">
    <location>
        <begin position="14"/>
        <end position="33"/>
    </location>
</feature>
<dbReference type="Pfam" id="PF25973">
    <property type="entry name" value="BSH_CzcB"/>
    <property type="match status" value="1"/>
</dbReference>
<feature type="domain" description="CzcB-like barrel-sandwich hybrid" evidence="6">
    <location>
        <begin position="96"/>
        <end position="242"/>
    </location>
</feature>
<name>A0A2S9H154_9BURK</name>
<evidence type="ECO:0000259" key="5">
    <source>
        <dbReference type="Pfam" id="PF25954"/>
    </source>
</evidence>
<evidence type="ECO:0000313" key="9">
    <source>
        <dbReference type="Proteomes" id="UP000237839"/>
    </source>
</evidence>
<evidence type="ECO:0000256" key="3">
    <source>
        <dbReference type="SAM" id="Coils"/>
    </source>
</evidence>
<dbReference type="InterPro" id="IPR058647">
    <property type="entry name" value="BSH_CzcB-like"/>
</dbReference>
<evidence type="ECO:0000259" key="7">
    <source>
        <dbReference type="Pfam" id="PF25975"/>
    </source>
</evidence>
<dbReference type="PANTHER" id="PTHR30097">
    <property type="entry name" value="CATION EFFLUX SYSTEM PROTEIN CUSB"/>
    <property type="match status" value="1"/>
</dbReference>
<dbReference type="SUPFAM" id="SSF111369">
    <property type="entry name" value="HlyD-like secretion proteins"/>
    <property type="match status" value="1"/>
</dbReference>
<dbReference type="GO" id="GO:0016020">
    <property type="term" value="C:membrane"/>
    <property type="evidence" value="ECO:0007669"/>
    <property type="project" value="InterPro"/>
</dbReference>
<keyword evidence="4" id="KW-0812">Transmembrane</keyword>
<keyword evidence="9" id="KW-1185">Reference proteome</keyword>
<dbReference type="EMBL" id="PUGF01000006">
    <property type="protein sequence ID" value="PRC93709.1"/>
    <property type="molecule type" value="Genomic_DNA"/>
</dbReference>
<dbReference type="Gene3D" id="2.40.50.100">
    <property type="match status" value="1"/>
</dbReference>
<evidence type="ECO:0000256" key="2">
    <source>
        <dbReference type="ARBA" id="ARBA00022448"/>
    </source>
</evidence>
<feature type="domain" description="CzcB-like C-terminal circularly permuted SH3-like" evidence="7">
    <location>
        <begin position="328"/>
        <end position="383"/>
    </location>
</feature>
<dbReference type="Gene3D" id="2.40.420.20">
    <property type="match status" value="1"/>
</dbReference>
<dbReference type="GO" id="GO:0022857">
    <property type="term" value="F:transmembrane transporter activity"/>
    <property type="evidence" value="ECO:0007669"/>
    <property type="project" value="InterPro"/>
</dbReference>
<dbReference type="Pfam" id="PF25975">
    <property type="entry name" value="CzcB_C"/>
    <property type="match status" value="1"/>
</dbReference>
<feature type="coiled-coil region" evidence="3">
    <location>
        <begin position="132"/>
        <end position="197"/>
    </location>
</feature>
<dbReference type="NCBIfam" id="TIGR01730">
    <property type="entry name" value="RND_mfp"/>
    <property type="match status" value="1"/>
</dbReference>
<dbReference type="InterPro" id="IPR058649">
    <property type="entry name" value="CzcB_C"/>
</dbReference>